<dbReference type="InterPro" id="IPR004158">
    <property type="entry name" value="DUF247_pln"/>
</dbReference>
<dbReference type="OrthoDB" id="1846188at2759"/>
<gene>
    <name evidence="2" type="ORF">IFM89_000042</name>
</gene>
<accession>A0A835IHW1</accession>
<dbReference type="EMBL" id="JADFTS010000002">
    <property type="protein sequence ID" value="KAF9618091.1"/>
    <property type="molecule type" value="Genomic_DNA"/>
</dbReference>
<keyword evidence="1" id="KW-0472">Membrane</keyword>
<dbReference type="PANTHER" id="PTHR31170:SF18">
    <property type="entry name" value="(WILD MALAYSIAN BANANA) HYPOTHETICAL PROTEIN"/>
    <property type="match status" value="1"/>
</dbReference>
<organism evidence="2 3">
    <name type="scientific">Coptis chinensis</name>
    <dbReference type="NCBI Taxonomy" id="261450"/>
    <lineage>
        <taxon>Eukaryota</taxon>
        <taxon>Viridiplantae</taxon>
        <taxon>Streptophyta</taxon>
        <taxon>Embryophyta</taxon>
        <taxon>Tracheophyta</taxon>
        <taxon>Spermatophyta</taxon>
        <taxon>Magnoliopsida</taxon>
        <taxon>Ranunculales</taxon>
        <taxon>Ranunculaceae</taxon>
        <taxon>Coptidoideae</taxon>
        <taxon>Coptis</taxon>
    </lineage>
</organism>
<feature type="transmembrane region" description="Helical" evidence="1">
    <location>
        <begin position="421"/>
        <end position="444"/>
    </location>
</feature>
<evidence type="ECO:0000256" key="1">
    <source>
        <dbReference type="SAM" id="Phobius"/>
    </source>
</evidence>
<evidence type="ECO:0000313" key="2">
    <source>
        <dbReference type="EMBL" id="KAF9618091.1"/>
    </source>
</evidence>
<dbReference type="Pfam" id="PF03140">
    <property type="entry name" value="DUF247"/>
    <property type="match status" value="1"/>
</dbReference>
<sequence length="452" mass="52458">MSSSLSENYDGIFEGDVKHIAAKKKKVRDEFIINVIDDQMCITDPEEEQALWIRQSIYKLHNFIKCRNENIYEPLLVSIGPYHHGNDQLKAMEVHKRRAMCHFTKRSGVPIQDYKNALMEDVQILKESYDQLDEIYCKDSNKFVELMMVDGCFILEFMDILSGAPKDYAPNDPIFSYYGCITHYNCLMRDMLLLENQLPYLVLEKLVSVSEFRHQVNKEMMMFASNKDPGRHMLDMYMKGLFQGGPSSESEEIINLSASQLDLVQIRFRKADSFSNISYDVKEATLRIPHININDYSISTFMNLKAFELRGTIGRDFNSYIRLMDSLIESPKDVKLLQSKGIIENCLGSDDAVVKLLKDLARDTVVDKNCKSYVARQKITEHYKEIMRRRDQNNKQWDKRLKRRVGEWLLNLQETYFSNPWSIISVVAAACLLGLTVIQSVYAVRSFDKGQK</sequence>
<evidence type="ECO:0000313" key="3">
    <source>
        <dbReference type="Proteomes" id="UP000631114"/>
    </source>
</evidence>
<protein>
    <submittedName>
        <fullName evidence="2">Uncharacterized protein</fullName>
    </submittedName>
</protein>
<dbReference type="Proteomes" id="UP000631114">
    <property type="component" value="Unassembled WGS sequence"/>
</dbReference>
<dbReference type="AlphaFoldDB" id="A0A835IHW1"/>
<reference evidence="2 3" key="1">
    <citation type="submission" date="2020-10" db="EMBL/GenBank/DDBJ databases">
        <title>The Coptis chinensis genome and diversification of protoberbering-type alkaloids.</title>
        <authorList>
            <person name="Wang B."/>
            <person name="Shu S."/>
            <person name="Song C."/>
            <person name="Liu Y."/>
        </authorList>
    </citation>
    <scope>NUCLEOTIDE SEQUENCE [LARGE SCALE GENOMIC DNA]</scope>
    <source>
        <strain evidence="2">HL-2020</strain>
        <tissue evidence="2">Leaf</tissue>
    </source>
</reference>
<comment type="caution">
    <text evidence="2">The sequence shown here is derived from an EMBL/GenBank/DDBJ whole genome shotgun (WGS) entry which is preliminary data.</text>
</comment>
<keyword evidence="1" id="KW-0812">Transmembrane</keyword>
<name>A0A835IHW1_9MAGN</name>
<proteinExistence type="predicted"/>
<keyword evidence="3" id="KW-1185">Reference proteome</keyword>
<keyword evidence="1" id="KW-1133">Transmembrane helix</keyword>
<dbReference type="PANTHER" id="PTHR31170">
    <property type="entry name" value="BNAC04G53230D PROTEIN"/>
    <property type="match status" value="1"/>
</dbReference>